<organism evidence="1 2">
    <name type="scientific">Buddleja alternifolia</name>
    <dbReference type="NCBI Taxonomy" id="168488"/>
    <lineage>
        <taxon>Eukaryota</taxon>
        <taxon>Viridiplantae</taxon>
        <taxon>Streptophyta</taxon>
        <taxon>Embryophyta</taxon>
        <taxon>Tracheophyta</taxon>
        <taxon>Spermatophyta</taxon>
        <taxon>Magnoliopsida</taxon>
        <taxon>eudicotyledons</taxon>
        <taxon>Gunneridae</taxon>
        <taxon>Pentapetalae</taxon>
        <taxon>asterids</taxon>
        <taxon>lamiids</taxon>
        <taxon>Lamiales</taxon>
        <taxon>Scrophulariaceae</taxon>
        <taxon>Buddlejeae</taxon>
        <taxon>Buddleja</taxon>
    </lineage>
</organism>
<gene>
    <name evidence="1" type="ORF">BUALT_Bualt13G0069400</name>
</gene>
<dbReference type="PANTHER" id="PTHR33103:SF19">
    <property type="entry name" value="OS09G0544700 PROTEIN"/>
    <property type="match status" value="1"/>
</dbReference>
<keyword evidence="2" id="KW-1185">Reference proteome</keyword>
<reference evidence="1" key="1">
    <citation type="submission" date="2019-10" db="EMBL/GenBank/DDBJ databases">
        <authorList>
            <person name="Zhang R."/>
            <person name="Pan Y."/>
            <person name="Wang J."/>
            <person name="Ma R."/>
            <person name="Yu S."/>
        </authorList>
    </citation>
    <scope>NUCLEOTIDE SEQUENCE</scope>
    <source>
        <strain evidence="1">LA-IB0</strain>
        <tissue evidence="1">Leaf</tissue>
    </source>
</reference>
<dbReference type="AlphaFoldDB" id="A0AAV6WL43"/>
<protein>
    <recommendedName>
        <fullName evidence="3">DUF674 domain-containing protein</fullName>
    </recommendedName>
</protein>
<name>A0AAV6WL43_9LAMI</name>
<dbReference type="Proteomes" id="UP000826271">
    <property type="component" value="Unassembled WGS sequence"/>
</dbReference>
<evidence type="ECO:0000313" key="1">
    <source>
        <dbReference type="EMBL" id="KAG8371263.1"/>
    </source>
</evidence>
<comment type="caution">
    <text evidence="1">The sequence shown here is derived from an EMBL/GenBank/DDBJ whole genome shotgun (WGS) entry which is preliminary data.</text>
</comment>
<dbReference type="InterPro" id="IPR007750">
    <property type="entry name" value="DUF674"/>
</dbReference>
<dbReference type="EMBL" id="WHWC01000013">
    <property type="protein sequence ID" value="KAG8371263.1"/>
    <property type="molecule type" value="Genomic_DNA"/>
</dbReference>
<proteinExistence type="predicted"/>
<dbReference type="PANTHER" id="PTHR33103">
    <property type="entry name" value="OS01G0153900 PROTEIN"/>
    <property type="match status" value="1"/>
</dbReference>
<evidence type="ECO:0000313" key="2">
    <source>
        <dbReference type="Proteomes" id="UP000826271"/>
    </source>
</evidence>
<sequence length="244" mass="26879">MADPNLSLKLLIDTKGKRVLFAETNKECIDFLFHILSLPVATIISLLKKQGMVGSIANLYESIENLNESYIQPNQTKETLLKPMPPICGYSAPLLLLNNAPTQKKFYKCTQVQCYSYVSEDPNAVCPQCCVRKMATSMSYHVATNTTPGKQACDEGGFVKGVVTYMVMDDMVVMPMSTISSITLLNKFNVKEVSALEEKVVNLGMDEAVKLLKSSLQSKRVLTNVFLEDGCELQVEETNAGSLG</sequence>
<dbReference type="Pfam" id="PF05056">
    <property type="entry name" value="DUF674"/>
    <property type="match status" value="1"/>
</dbReference>
<accession>A0AAV6WL43</accession>
<evidence type="ECO:0008006" key="3">
    <source>
        <dbReference type="Google" id="ProtNLM"/>
    </source>
</evidence>